<dbReference type="Proteomes" id="UP000565613">
    <property type="component" value="Unassembled WGS sequence"/>
</dbReference>
<gene>
    <name evidence="2" type="ORF">FYJ69_00340</name>
    <name evidence="3" type="ORF">HF885_03980</name>
    <name evidence="4" type="ORF">SAMN04487824_12530</name>
    <name evidence="5" type="ORF">SAMN04489857_0048</name>
</gene>
<evidence type="ECO:0000313" key="8">
    <source>
        <dbReference type="Proteomes" id="UP000434342"/>
    </source>
</evidence>
<dbReference type="Proteomes" id="UP000198528">
    <property type="component" value="Unassembled WGS sequence"/>
</dbReference>
<dbReference type="EMBL" id="LT629759">
    <property type="protein sequence ID" value="SDR64817.1"/>
    <property type="molecule type" value="Genomic_DNA"/>
</dbReference>
<dbReference type="EMBL" id="FMZL01000025">
    <property type="protein sequence ID" value="SDC59246.1"/>
    <property type="molecule type" value="Genomic_DNA"/>
</dbReference>
<keyword evidence="6" id="KW-1185">Reference proteome</keyword>
<evidence type="ECO:0000313" key="9">
    <source>
        <dbReference type="Proteomes" id="UP000565613"/>
    </source>
</evidence>
<dbReference type="STRING" id="604330.SAMN04489857_0048"/>
<dbReference type="Pfam" id="PF00550">
    <property type="entry name" value="PP-binding"/>
    <property type="match status" value="1"/>
</dbReference>
<name>A0A1H1KRU9_9ACTN</name>
<evidence type="ECO:0000313" key="6">
    <source>
        <dbReference type="Proteomes" id="UP000198528"/>
    </source>
</evidence>
<accession>A0A1H1KRU9</accession>
<evidence type="ECO:0000313" key="5">
    <source>
        <dbReference type="EMBL" id="SDR64817.1"/>
    </source>
</evidence>
<evidence type="ECO:0000313" key="3">
    <source>
        <dbReference type="EMBL" id="NMF25602.1"/>
    </source>
</evidence>
<sequence>MRTVTEILQELKPGVDFEGSTTLIDDRVIDSLTMVALVAELEDEYDIEVPPVEIVADNFNSVEAMEMLVRRLREEELD</sequence>
<dbReference type="Proteomes" id="UP000199480">
    <property type="component" value="Chromosome I"/>
</dbReference>
<reference evidence="5" key="1">
    <citation type="submission" date="2016-10" db="EMBL/GenBank/DDBJ databases">
        <authorList>
            <person name="de Groot N.N."/>
        </authorList>
    </citation>
    <scope>NUCLEOTIDE SEQUENCE [LARGE SCALE GENOMIC DNA]</scope>
    <source>
        <strain evidence="4">DSM 22619</strain>
        <strain evidence="5">DSM 22620</strain>
    </source>
</reference>
<evidence type="ECO:0000313" key="4">
    <source>
        <dbReference type="EMBL" id="SDC59246.1"/>
    </source>
</evidence>
<reference evidence="3 9" key="4">
    <citation type="submission" date="2020-04" db="EMBL/GenBank/DDBJ databases">
        <authorList>
            <person name="Hitch T.C.A."/>
            <person name="Wylensek D."/>
            <person name="Clavel T."/>
        </authorList>
    </citation>
    <scope>NUCLEOTIDE SEQUENCE [LARGE SCALE GENOMIC DNA]</scope>
    <source>
        <strain evidence="3 9">105184</strain>
    </source>
</reference>
<dbReference type="InterPro" id="IPR009081">
    <property type="entry name" value="PP-bd_ACP"/>
</dbReference>
<dbReference type="OrthoDB" id="9812291at2"/>
<protein>
    <submittedName>
        <fullName evidence="5">Acyl carrier protein</fullName>
    </submittedName>
</protein>
<dbReference type="PROSITE" id="PS50075">
    <property type="entry name" value="CARRIER"/>
    <property type="match status" value="1"/>
</dbReference>
<dbReference type="AlphaFoldDB" id="A0A1H1KRU9"/>
<dbReference type="SUPFAM" id="SSF47336">
    <property type="entry name" value="ACP-like"/>
    <property type="match status" value="1"/>
</dbReference>
<dbReference type="RefSeq" id="WP_090847533.1">
    <property type="nucleotide sequence ID" value="NZ_FMZL01000025.1"/>
</dbReference>
<dbReference type="Gene3D" id="1.10.1200.10">
    <property type="entry name" value="ACP-like"/>
    <property type="match status" value="1"/>
</dbReference>
<evidence type="ECO:0000313" key="2">
    <source>
        <dbReference type="EMBL" id="MST59361.1"/>
    </source>
</evidence>
<dbReference type="GeneID" id="78499431"/>
<dbReference type="EMBL" id="JABAGR010000003">
    <property type="protein sequence ID" value="NMF25602.1"/>
    <property type="molecule type" value="Genomic_DNA"/>
</dbReference>
<evidence type="ECO:0000259" key="1">
    <source>
        <dbReference type="PROSITE" id="PS50075"/>
    </source>
</evidence>
<organism evidence="5 7">
    <name type="scientific">Parafannyhessea umbonata</name>
    <dbReference type="NCBI Taxonomy" id="604330"/>
    <lineage>
        <taxon>Bacteria</taxon>
        <taxon>Bacillati</taxon>
        <taxon>Actinomycetota</taxon>
        <taxon>Coriobacteriia</taxon>
        <taxon>Coriobacteriales</taxon>
        <taxon>Atopobiaceae</taxon>
        <taxon>Parafannyhessea</taxon>
    </lineage>
</organism>
<feature type="domain" description="Carrier" evidence="1">
    <location>
        <begin position="1"/>
        <end position="73"/>
    </location>
</feature>
<dbReference type="EMBL" id="VUND01000001">
    <property type="protein sequence ID" value="MST59361.1"/>
    <property type="molecule type" value="Genomic_DNA"/>
</dbReference>
<reference evidence="2 8" key="3">
    <citation type="submission" date="2019-08" db="EMBL/GenBank/DDBJ databases">
        <title>In-depth cultivation of the pig gut microbiome towards novel bacterial diversity and tailored functional studies.</title>
        <authorList>
            <person name="Wylensek D."/>
            <person name="Hitch T.C.A."/>
            <person name="Clavel T."/>
        </authorList>
    </citation>
    <scope>NUCLEOTIDE SEQUENCE [LARGE SCALE GENOMIC DNA]</scope>
    <source>
        <strain evidence="2 8">WB01_CNA04</strain>
    </source>
</reference>
<proteinExistence type="predicted"/>
<reference evidence="6 7" key="2">
    <citation type="submission" date="2016-10" db="EMBL/GenBank/DDBJ databases">
        <authorList>
            <person name="Varghese N."/>
            <person name="Submissions S."/>
        </authorList>
    </citation>
    <scope>NUCLEOTIDE SEQUENCE [LARGE SCALE GENOMIC DNA]</scope>
    <source>
        <strain evidence="6">DSM 22619</strain>
        <strain evidence="7">DSM 22620</strain>
    </source>
</reference>
<dbReference type="Proteomes" id="UP000434342">
    <property type="component" value="Unassembled WGS sequence"/>
</dbReference>
<evidence type="ECO:0000313" key="7">
    <source>
        <dbReference type="Proteomes" id="UP000199480"/>
    </source>
</evidence>
<dbReference type="InterPro" id="IPR036736">
    <property type="entry name" value="ACP-like_sf"/>
</dbReference>